<evidence type="ECO:0000256" key="5">
    <source>
        <dbReference type="ARBA" id="ARBA00022989"/>
    </source>
</evidence>
<dbReference type="GO" id="GO:0008381">
    <property type="term" value="F:mechanosensitive monoatomic ion channel activity"/>
    <property type="evidence" value="ECO:0007669"/>
    <property type="project" value="UniProtKB-ARBA"/>
</dbReference>
<evidence type="ECO:0000259" key="9">
    <source>
        <dbReference type="Pfam" id="PF00924"/>
    </source>
</evidence>
<evidence type="ECO:0000313" key="14">
    <source>
        <dbReference type="EMBL" id="ABM03270.1"/>
    </source>
</evidence>
<dbReference type="InterPro" id="IPR025692">
    <property type="entry name" value="MscS_IM_dom1"/>
</dbReference>
<evidence type="ECO:0000256" key="6">
    <source>
        <dbReference type="ARBA" id="ARBA00023136"/>
    </source>
</evidence>
<dbReference type="PROSITE" id="PS01246">
    <property type="entry name" value="UPF0003"/>
    <property type="match status" value="1"/>
</dbReference>
<dbReference type="eggNOG" id="COG3264">
    <property type="taxonomic scope" value="Bacteria"/>
</dbReference>
<dbReference type="InterPro" id="IPR006686">
    <property type="entry name" value="MscS_channel_CS"/>
</dbReference>
<dbReference type="InterPro" id="IPR011014">
    <property type="entry name" value="MscS_channel_TM-2"/>
</dbReference>
<feature type="transmembrane region" description="Helical" evidence="7">
    <location>
        <begin position="533"/>
        <end position="553"/>
    </location>
</feature>
<dbReference type="Proteomes" id="UP000000639">
    <property type="component" value="Chromosome"/>
</dbReference>
<dbReference type="InterPro" id="IPR052702">
    <property type="entry name" value="MscS-like_channel"/>
</dbReference>
<evidence type="ECO:0000259" key="11">
    <source>
        <dbReference type="Pfam" id="PF12795"/>
    </source>
</evidence>
<keyword evidence="5 7" id="KW-1133">Transmembrane helix</keyword>
<keyword evidence="8" id="KW-0732">Signal</keyword>
<feature type="domain" description="Mechanosensitive ion channel MscS C-terminal" evidence="12">
    <location>
        <begin position="1007"/>
        <end position="1086"/>
    </location>
</feature>
<proteinExistence type="inferred from homology"/>
<dbReference type="Pfam" id="PF12794">
    <property type="entry name" value="MscS_TM"/>
    <property type="match status" value="1"/>
</dbReference>
<dbReference type="InterPro" id="IPR011066">
    <property type="entry name" value="MscS_channel_C_sf"/>
</dbReference>
<keyword evidence="4 7" id="KW-0812">Transmembrane</keyword>
<dbReference type="InterPro" id="IPR049278">
    <property type="entry name" value="MS_channel_C"/>
</dbReference>
<evidence type="ECO:0000256" key="4">
    <source>
        <dbReference type="ARBA" id="ARBA00022692"/>
    </source>
</evidence>
<dbReference type="InterPro" id="IPR010920">
    <property type="entry name" value="LSM_dom_sf"/>
</dbReference>
<dbReference type="InterPro" id="IPR006685">
    <property type="entry name" value="MscS_channel_2nd"/>
</dbReference>
<keyword evidence="15" id="KW-1185">Reference proteome</keyword>
<dbReference type="Pfam" id="PF21088">
    <property type="entry name" value="MS_channel_1st"/>
    <property type="match status" value="1"/>
</dbReference>
<feature type="domain" description="Mechanosensitive ion channel MscS porin" evidence="11">
    <location>
        <begin position="37"/>
        <end position="260"/>
    </location>
</feature>
<feature type="domain" description="Mechanosensitive ion channel transmembrane helices 2/3" evidence="13">
    <location>
        <begin position="886"/>
        <end position="927"/>
    </location>
</feature>
<evidence type="ECO:0000256" key="8">
    <source>
        <dbReference type="SAM" id="SignalP"/>
    </source>
</evidence>
<sequence length="1105" mass="125347">MKNISQLLLFLSVIFFSALGSAQSQDSVTIDLLDKRIEQAKKSQEYDSETQAKLIQLYRDSISHLHQTEQHKEATAEYQKTLLTAPQEINTLKKKQQERLTTDPLASLKINQYTDLATLEKLISDEEKNRSASEETLSAINTTIGESTLRPSRDRERINYIRLEMAELDEKQIDKQSNNSPAFTEADNWYQETKRQSLQTELLMLDQELTGNSTLLNLLQEKQKNEITLLKKIEIRIAFLHEKLFNKRAESTQKVSETANLVLNGALAEDNYLQGIAKQNLALIAVLELQFQELQTLLEKETSERKLSLQVSEAFHSARKKLQLQSDSSFIALSIRAQREKLPKSQTYIKSRSVVLDDIANISLRLFRHEEMLINDEQAPGQYDKKKSSEHHKILSELLENRQNMLERVIKNDRVQQSGLYELDARYLQLINKTKEYDDYLTEHLLWLKSSNAFDFIMFTQLPSDLKCYVSHFKSELLKLKKIRLPNLLLLFIPLSLVFLLIFLRQNLLTSLQICGEKVGSVKQDSILHTLKALIYTTLLALPAGLILFIISWAIKLPTTASNISVELANAGIYTAVSLFAVQLLKVLCIEKGVSEVHFGRKAKALSKYVKQLNLFIYFGIPCYFITLSAIKLFPATLGGALAVLGYSGLMFTLVRIIYSIFHPHKGLLYPATTDPESTFHTRKIIFFFTMCLPVAIVIMSLAGYTYTAGIFGERLYFSILFAAVVWIFHSLLSRWLLITSKRLTYDNLVIARKVKWDRLKATESEIPELIHEEILEHEANLKTLDGDSHKLINAATLVLAVVGFVGVWGQMLPALSFLEQIELWNKDVIVDGKEVLLAVRLDEVLVAFLVSLGGYILSRNLPSLIDIILLKNGKVSPGSRYAIVTLTRYGIVIITILITMSFLGINSSRIGWMFAALSVGIGFGLQEVVANFICGLILLFERPIRVGDIISTGSTDESSGTVIRIRIRATTIRNFDEKELLIPNKELITGRVLNWTLSDEITRIMVKVGIAYGSDVELAMTIIEDIAKENEHTLTEPPPFVNFEEFADSSLLLTLRAYVATQGDRLQTITELHKEIYKRFKAAEIMIPFPQQDVHLISQDKEKS</sequence>
<evidence type="ECO:0000259" key="10">
    <source>
        <dbReference type="Pfam" id="PF12794"/>
    </source>
</evidence>
<feature type="transmembrane region" description="Helical" evidence="7">
    <location>
        <begin position="912"/>
        <end position="941"/>
    </location>
</feature>
<gene>
    <name evidence="14" type="ordered locus">Ping_1453</name>
</gene>
<accession>A1SUV5</accession>
<name>A1SUV5_PSYIN</name>
<dbReference type="SUPFAM" id="SSF82861">
    <property type="entry name" value="Mechanosensitive channel protein MscS (YggB), transmembrane region"/>
    <property type="match status" value="1"/>
</dbReference>
<dbReference type="InterPro" id="IPR023408">
    <property type="entry name" value="MscS_beta-dom_sf"/>
</dbReference>
<feature type="domain" description="Mechanosensitive ion channel inner membrane" evidence="10">
    <location>
        <begin position="490"/>
        <end position="825"/>
    </location>
</feature>
<reference evidence="14 15" key="1">
    <citation type="submission" date="2007-01" db="EMBL/GenBank/DDBJ databases">
        <title>Complete sequence of Psychromonas ingrahamii 37.</title>
        <authorList>
            <consortium name="US DOE Joint Genome Institute"/>
            <person name="Copeland A."/>
            <person name="Lucas S."/>
            <person name="Lapidus A."/>
            <person name="Barry K."/>
            <person name="Detter J.C."/>
            <person name="Glavina del Rio T."/>
            <person name="Hammon N."/>
            <person name="Israni S."/>
            <person name="Dalin E."/>
            <person name="Tice H."/>
            <person name="Pitluck S."/>
            <person name="Thompson L.S."/>
            <person name="Brettin T."/>
            <person name="Bruce D."/>
            <person name="Han C."/>
            <person name="Tapia R."/>
            <person name="Schmutz J."/>
            <person name="Larimer F."/>
            <person name="Land M."/>
            <person name="Hauser L."/>
            <person name="Kyrpides N."/>
            <person name="Ivanova N."/>
            <person name="Staley J."/>
            <person name="Richardson P."/>
        </authorList>
    </citation>
    <scope>NUCLEOTIDE SEQUENCE [LARGE SCALE GENOMIC DNA]</scope>
    <source>
        <strain evidence="14 15">37</strain>
    </source>
</reference>
<dbReference type="Pfam" id="PF00924">
    <property type="entry name" value="MS_channel_2nd"/>
    <property type="match status" value="1"/>
</dbReference>
<dbReference type="Pfam" id="PF21082">
    <property type="entry name" value="MS_channel_3rd"/>
    <property type="match status" value="1"/>
</dbReference>
<dbReference type="Gene3D" id="3.30.70.100">
    <property type="match status" value="1"/>
</dbReference>
<dbReference type="AlphaFoldDB" id="A1SUV5"/>
<dbReference type="GO" id="GO:0005886">
    <property type="term" value="C:plasma membrane"/>
    <property type="evidence" value="ECO:0007669"/>
    <property type="project" value="UniProtKB-SubCell"/>
</dbReference>
<dbReference type="PANTHER" id="PTHR30347:SF1">
    <property type="entry name" value="MECHANOSENSITIVE CHANNEL MSCK"/>
    <property type="match status" value="1"/>
</dbReference>
<feature type="transmembrane region" description="Helical" evidence="7">
    <location>
        <begin position="685"/>
        <end position="705"/>
    </location>
</feature>
<dbReference type="EMBL" id="CP000510">
    <property type="protein sequence ID" value="ABM03270.1"/>
    <property type="molecule type" value="Genomic_DNA"/>
</dbReference>
<dbReference type="InterPro" id="IPR024393">
    <property type="entry name" value="MscS_porin"/>
</dbReference>
<dbReference type="Pfam" id="PF12795">
    <property type="entry name" value="MscS_porin"/>
    <property type="match status" value="1"/>
</dbReference>
<protein>
    <submittedName>
        <fullName evidence="14">MscS Mechanosensitive ion channel</fullName>
    </submittedName>
</protein>
<feature type="transmembrane region" description="Helical" evidence="7">
    <location>
        <begin position="485"/>
        <end position="504"/>
    </location>
</feature>
<evidence type="ECO:0000256" key="3">
    <source>
        <dbReference type="ARBA" id="ARBA00022475"/>
    </source>
</evidence>
<dbReference type="KEGG" id="pin:Ping_1453"/>
<feature type="transmembrane region" description="Helical" evidence="7">
    <location>
        <begin position="717"/>
        <end position="738"/>
    </location>
</feature>
<feature type="domain" description="Mechanosensitive ion channel MscS" evidence="9">
    <location>
        <begin position="929"/>
        <end position="997"/>
    </location>
</feature>
<comment type="subcellular location">
    <subcellularLocation>
        <location evidence="1">Cell membrane</location>
        <topology evidence="1">Multi-pass membrane protein</topology>
    </subcellularLocation>
</comment>
<evidence type="ECO:0000256" key="1">
    <source>
        <dbReference type="ARBA" id="ARBA00004651"/>
    </source>
</evidence>
<dbReference type="PANTHER" id="PTHR30347">
    <property type="entry name" value="POTASSIUM CHANNEL RELATED"/>
    <property type="match status" value="1"/>
</dbReference>
<dbReference type="InterPro" id="IPR049142">
    <property type="entry name" value="MS_channel_1st"/>
</dbReference>
<keyword evidence="6 7" id="KW-0472">Membrane</keyword>
<evidence type="ECO:0000259" key="12">
    <source>
        <dbReference type="Pfam" id="PF21082"/>
    </source>
</evidence>
<feature type="transmembrane region" description="Helical" evidence="7">
    <location>
        <begin position="615"/>
        <end position="634"/>
    </location>
</feature>
<dbReference type="eggNOG" id="COG1196">
    <property type="taxonomic scope" value="Bacteria"/>
</dbReference>
<evidence type="ECO:0000256" key="7">
    <source>
        <dbReference type="SAM" id="Phobius"/>
    </source>
</evidence>
<comment type="similarity">
    <text evidence="2">Belongs to the MscS (TC 1.A.23) family.</text>
</comment>
<feature type="transmembrane region" description="Helical" evidence="7">
    <location>
        <begin position="792"/>
        <end position="810"/>
    </location>
</feature>
<dbReference type="SUPFAM" id="SSF82689">
    <property type="entry name" value="Mechanosensitive channel protein MscS (YggB), C-terminal domain"/>
    <property type="match status" value="1"/>
</dbReference>
<dbReference type="HOGENOM" id="CLU_007829_1_1_6"/>
<organism evidence="14 15">
    <name type="scientific">Psychromonas ingrahamii (strain DSM 17664 / CCUG 51855 / 37)</name>
    <dbReference type="NCBI Taxonomy" id="357804"/>
    <lineage>
        <taxon>Bacteria</taxon>
        <taxon>Pseudomonadati</taxon>
        <taxon>Pseudomonadota</taxon>
        <taxon>Gammaproteobacteria</taxon>
        <taxon>Alteromonadales</taxon>
        <taxon>Psychromonadaceae</taxon>
        <taxon>Psychromonas</taxon>
    </lineage>
</organism>
<feature type="signal peptide" evidence="8">
    <location>
        <begin position="1"/>
        <end position="22"/>
    </location>
</feature>
<dbReference type="SUPFAM" id="SSF50182">
    <property type="entry name" value="Sm-like ribonucleoproteins"/>
    <property type="match status" value="1"/>
</dbReference>
<dbReference type="Gene3D" id="2.30.30.60">
    <property type="match status" value="1"/>
</dbReference>
<feature type="transmembrane region" description="Helical" evidence="7">
    <location>
        <begin position="640"/>
        <end position="659"/>
    </location>
</feature>
<evidence type="ECO:0000259" key="13">
    <source>
        <dbReference type="Pfam" id="PF21088"/>
    </source>
</evidence>
<feature type="chain" id="PRO_5002637076" evidence="8">
    <location>
        <begin position="23"/>
        <end position="1105"/>
    </location>
</feature>
<keyword evidence="3" id="KW-1003">Cell membrane</keyword>
<evidence type="ECO:0000256" key="2">
    <source>
        <dbReference type="ARBA" id="ARBA00008017"/>
    </source>
</evidence>
<dbReference type="STRING" id="357804.Ping_1453"/>
<dbReference type="Gene3D" id="1.10.287.1260">
    <property type="match status" value="1"/>
</dbReference>
<feature type="transmembrane region" description="Helical" evidence="7">
    <location>
        <begin position="882"/>
        <end position="906"/>
    </location>
</feature>
<feature type="transmembrane region" description="Helical" evidence="7">
    <location>
        <begin position="573"/>
        <end position="594"/>
    </location>
</feature>
<evidence type="ECO:0000313" key="15">
    <source>
        <dbReference type="Proteomes" id="UP000000639"/>
    </source>
</evidence>